<evidence type="ECO:0000313" key="3">
    <source>
        <dbReference type="Proteomes" id="UP000479226"/>
    </source>
</evidence>
<feature type="transmembrane region" description="Helical" evidence="1">
    <location>
        <begin position="175"/>
        <end position="195"/>
    </location>
</feature>
<gene>
    <name evidence="2" type="ORF">G6N77_03625</name>
</gene>
<comment type="caution">
    <text evidence="2">The sequence shown here is derived from an EMBL/GenBank/DDBJ whole genome shotgun (WGS) entry which is preliminary data.</text>
</comment>
<keyword evidence="1" id="KW-0812">Transmembrane</keyword>
<keyword evidence="1" id="KW-0472">Membrane</keyword>
<accession>A0ABX0DB49</accession>
<protein>
    <recommendedName>
        <fullName evidence="4">DUF2207 domain-containing protein</fullName>
    </recommendedName>
</protein>
<feature type="transmembrane region" description="Helical" evidence="1">
    <location>
        <begin position="201"/>
        <end position="221"/>
    </location>
</feature>
<evidence type="ECO:0000313" key="2">
    <source>
        <dbReference type="EMBL" id="NGN82554.1"/>
    </source>
</evidence>
<sequence>MSSAEHSNIHRYLDDAFAGLPMNAELQDLKEEIRSNMQSRVAELEGQGVAPAAAAATAIDELGDVRAIIGDSGAGTNEGSNAGSNGRTAGTVAEHLAAHAANKVRPRPGFVTGTVLLSVIALAALLLFVLVLGDHGSPAPAVLFGFALAMCTGAITAWSLQQETSQNYPLPRRRALGYGAAAAAAVGLCLCALVAVAGTGLLVAGIFVVLGATVGFIRLGLSQTNRRKPWVRAMARDYQAQDRFTQDPVAAARFGIYTAAIWILAIAVFIWLTFTLGWGISWLALLTGLALFLVVLARMLFPAGEAERRQAKRE</sequence>
<dbReference type="Proteomes" id="UP000479226">
    <property type="component" value="Unassembled WGS sequence"/>
</dbReference>
<feature type="transmembrane region" description="Helical" evidence="1">
    <location>
        <begin position="110"/>
        <end position="133"/>
    </location>
</feature>
<feature type="transmembrane region" description="Helical" evidence="1">
    <location>
        <begin position="254"/>
        <end position="274"/>
    </location>
</feature>
<dbReference type="InterPro" id="IPR047928">
    <property type="entry name" value="Perm_prefix_1"/>
</dbReference>
<feature type="transmembrane region" description="Helical" evidence="1">
    <location>
        <begin position="139"/>
        <end position="160"/>
    </location>
</feature>
<name>A0ABX0DB49_9MICC</name>
<keyword evidence="3" id="KW-1185">Reference proteome</keyword>
<proteinExistence type="predicted"/>
<feature type="transmembrane region" description="Helical" evidence="1">
    <location>
        <begin position="280"/>
        <end position="301"/>
    </location>
</feature>
<evidence type="ECO:0008006" key="4">
    <source>
        <dbReference type="Google" id="ProtNLM"/>
    </source>
</evidence>
<keyword evidence="1" id="KW-1133">Transmembrane helix</keyword>
<reference evidence="2 3" key="1">
    <citation type="submission" date="2020-02" db="EMBL/GenBank/DDBJ databases">
        <title>Genome sequence of the type strain DSM 27180 of Arthrobacter silviterrae.</title>
        <authorList>
            <person name="Gao J."/>
            <person name="Sun J."/>
        </authorList>
    </citation>
    <scope>NUCLEOTIDE SEQUENCE [LARGE SCALE GENOMIC DNA]</scope>
    <source>
        <strain evidence="2 3">DSM 27180</strain>
    </source>
</reference>
<evidence type="ECO:0000256" key="1">
    <source>
        <dbReference type="SAM" id="Phobius"/>
    </source>
</evidence>
<dbReference type="RefSeq" id="WP_165180657.1">
    <property type="nucleotide sequence ID" value="NZ_JAAKZI010000004.1"/>
</dbReference>
<dbReference type="EMBL" id="JAAKZI010000004">
    <property type="protein sequence ID" value="NGN82554.1"/>
    <property type="molecule type" value="Genomic_DNA"/>
</dbReference>
<dbReference type="NCBIfam" id="NF038403">
    <property type="entry name" value="perm_prefix_1"/>
    <property type="match status" value="1"/>
</dbReference>
<organism evidence="2 3">
    <name type="scientific">Arthrobacter silviterrae</name>
    <dbReference type="NCBI Taxonomy" id="2026658"/>
    <lineage>
        <taxon>Bacteria</taxon>
        <taxon>Bacillati</taxon>
        <taxon>Actinomycetota</taxon>
        <taxon>Actinomycetes</taxon>
        <taxon>Micrococcales</taxon>
        <taxon>Micrococcaceae</taxon>
        <taxon>Arthrobacter</taxon>
    </lineage>
</organism>